<gene>
    <name evidence="1" type="ORF">ACCAA_50025</name>
</gene>
<dbReference type="InterPro" id="IPR036782">
    <property type="entry name" value="NE0471-like_N"/>
</dbReference>
<organism evidence="1 2">
    <name type="scientific">Candidatus Accumulibacter aalborgensis</name>
    <dbReference type="NCBI Taxonomy" id="1860102"/>
    <lineage>
        <taxon>Bacteria</taxon>
        <taxon>Pseudomonadati</taxon>
        <taxon>Pseudomonadota</taxon>
        <taxon>Betaproteobacteria</taxon>
        <taxon>Candidatus Accumulibacter</taxon>
    </lineage>
</organism>
<evidence type="ECO:0008006" key="3">
    <source>
        <dbReference type="Google" id="ProtNLM"/>
    </source>
</evidence>
<evidence type="ECO:0000313" key="2">
    <source>
        <dbReference type="Proteomes" id="UP000199169"/>
    </source>
</evidence>
<dbReference type="AlphaFoldDB" id="A0A1A8XSS2"/>
<name>A0A1A8XSS2_9PROT</name>
<dbReference type="Gene3D" id="3.30.2020.10">
    <property type="entry name" value="NE0471-like N-terminal domain"/>
    <property type="match status" value="1"/>
</dbReference>
<evidence type="ECO:0000313" key="1">
    <source>
        <dbReference type="EMBL" id="SBT07766.1"/>
    </source>
</evidence>
<protein>
    <recommendedName>
        <fullName evidence="3">DUF2442 domain-containing protein</fullName>
    </recommendedName>
</protein>
<reference evidence="1 2" key="1">
    <citation type="submission" date="2016-06" db="EMBL/GenBank/DDBJ databases">
        <authorList>
            <person name="Kjaerup R.B."/>
            <person name="Dalgaard T.S."/>
            <person name="Juul-Madsen H.R."/>
        </authorList>
    </citation>
    <scope>NUCLEOTIDE SEQUENCE [LARGE SCALE GENOMIC DNA]</scope>
    <source>
        <strain evidence="1">3</strain>
    </source>
</reference>
<dbReference type="InterPro" id="IPR018841">
    <property type="entry name" value="DUF2442"/>
</dbReference>
<sequence>MNPYVKAASALPDHRLLLTFENGDERIFDVTPYLERGVFVRLKNPSLFKLVKVVAGSVEWPGEIDLSYDTLYLGSQAAQHPHAA</sequence>
<dbReference type="Proteomes" id="UP000199169">
    <property type="component" value="Unassembled WGS sequence"/>
</dbReference>
<dbReference type="Pfam" id="PF10387">
    <property type="entry name" value="DUF2442"/>
    <property type="match status" value="1"/>
</dbReference>
<proteinExistence type="predicted"/>
<keyword evidence="2" id="KW-1185">Reference proteome</keyword>
<dbReference type="STRING" id="1860102.ACCAA_50025"/>
<accession>A0A1A8XSS2</accession>
<dbReference type="SUPFAM" id="SSF143880">
    <property type="entry name" value="NE0471 N-terminal domain-like"/>
    <property type="match status" value="1"/>
</dbReference>
<dbReference type="RefSeq" id="WP_186407867.1">
    <property type="nucleotide sequence ID" value="NZ_FLQX01000127.1"/>
</dbReference>
<dbReference type="EMBL" id="FLQX01000127">
    <property type="protein sequence ID" value="SBT07766.1"/>
    <property type="molecule type" value="Genomic_DNA"/>
</dbReference>